<sequence length="249" mass="28308">MALSATKAHILWNHPMKAVLYRTQEYRKNGITHIEGNEGKRSRVYDNDDKISKHLKANGIGTRVEGATAGDALHAAGYHFKHFTAGNAGKPYPNEGHHILPCELFSRRSEEGGKQGGVFGTEEFRVLYRLDYDINNGNNIIFLPALTTDCGIHQLPYHVGSHPAYTTKVSKDVEQINALLKKSLEEPCEGWTPPENIPKELKIHEDKYWNWIVIFGENEPGSHINMFRKLVNRHTRRTEPRNGRMQKST</sequence>
<evidence type="ECO:0000313" key="2">
    <source>
        <dbReference type="Proteomes" id="UP000662747"/>
    </source>
</evidence>
<keyword evidence="2" id="KW-1185">Reference proteome</keyword>
<organism evidence="1 2">
    <name type="scientific">Pyxidicoccus parkwayensis</name>
    <dbReference type="NCBI Taxonomy" id="2813578"/>
    <lineage>
        <taxon>Bacteria</taxon>
        <taxon>Pseudomonadati</taxon>
        <taxon>Myxococcota</taxon>
        <taxon>Myxococcia</taxon>
        <taxon>Myxococcales</taxon>
        <taxon>Cystobacterineae</taxon>
        <taxon>Myxococcaceae</taxon>
        <taxon>Pyxidicoccus</taxon>
    </lineage>
</organism>
<dbReference type="Pfam" id="PF14412">
    <property type="entry name" value="AHH"/>
    <property type="match status" value="1"/>
</dbReference>
<dbReference type="RefSeq" id="WP_206722321.1">
    <property type="nucleotide sequence ID" value="NZ_CP071090.1"/>
</dbReference>
<proteinExistence type="predicted"/>
<gene>
    <name evidence="1" type="ORF">JY651_36750</name>
</gene>
<name>A0ABX7NPH0_9BACT</name>
<dbReference type="Proteomes" id="UP000662747">
    <property type="component" value="Chromosome"/>
</dbReference>
<evidence type="ECO:0000313" key="1">
    <source>
        <dbReference type="EMBL" id="QSQ20741.1"/>
    </source>
</evidence>
<dbReference type="InterPro" id="IPR032871">
    <property type="entry name" value="AHH_dom_containing"/>
</dbReference>
<accession>A0ABX7NPH0</accession>
<dbReference type="EMBL" id="CP071090">
    <property type="protein sequence ID" value="QSQ20741.1"/>
    <property type="molecule type" value="Genomic_DNA"/>
</dbReference>
<protein>
    <submittedName>
        <fullName evidence="1">AHH domain-containing protein</fullName>
    </submittedName>
</protein>
<reference evidence="1 2" key="1">
    <citation type="submission" date="2021-02" db="EMBL/GenBank/DDBJ databases">
        <title>De Novo genome assembly of isolated myxobacteria.</title>
        <authorList>
            <person name="Stevens D.C."/>
        </authorList>
    </citation>
    <scope>NUCLEOTIDE SEQUENCE [LARGE SCALE GENOMIC DNA]</scope>
    <source>
        <strain evidence="2">SCPEA02</strain>
    </source>
</reference>